<keyword evidence="2" id="KW-0813">Transport</keyword>
<evidence type="ECO:0000256" key="2">
    <source>
        <dbReference type="ARBA" id="ARBA00022448"/>
    </source>
</evidence>
<feature type="transmembrane region" description="Helical" evidence="7">
    <location>
        <begin position="285"/>
        <end position="305"/>
    </location>
</feature>
<dbReference type="PANTHER" id="PTHR43791">
    <property type="entry name" value="PERMEASE-RELATED"/>
    <property type="match status" value="1"/>
</dbReference>
<dbReference type="InterPro" id="IPR036259">
    <property type="entry name" value="MFS_trans_sf"/>
</dbReference>
<proteinExistence type="predicted"/>
<accession>A0AA43QU88</accession>
<dbReference type="GO" id="GO:0022857">
    <property type="term" value="F:transmembrane transporter activity"/>
    <property type="evidence" value="ECO:0007669"/>
    <property type="project" value="TreeGrafter"/>
</dbReference>
<feature type="transmembrane region" description="Helical" evidence="7">
    <location>
        <begin position="211"/>
        <end position="231"/>
    </location>
</feature>
<keyword evidence="4 7" id="KW-1133">Transmembrane helix</keyword>
<feature type="region of interest" description="Disordered" evidence="6">
    <location>
        <begin position="11"/>
        <end position="30"/>
    </location>
</feature>
<dbReference type="GO" id="GO:0016020">
    <property type="term" value="C:membrane"/>
    <property type="evidence" value="ECO:0007669"/>
    <property type="project" value="UniProtKB-SubCell"/>
</dbReference>
<evidence type="ECO:0000256" key="4">
    <source>
        <dbReference type="ARBA" id="ARBA00022989"/>
    </source>
</evidence>
<evidence type="ECO:0000313" key="8">
    <source>
        <dbReference type="EMBL" id="MDI1492718.1"/>
    </source>
</evidence>
<keyword evidence="9" id="KW-1185">Reference proteome</keyword>
<comment type="subcellular location">
    <subcellularLocation>
        <location evidence="1">Membrane</location>
        <topology evidence="1">Multi-pass membrane protein</topology>
    </subcellularLocation>
</comment>
<organism evidence="8 9">
    <name type="scientific">Ramalina farinacea</name>
    <dbReference type="NCBI Taxonomy" id="258253"/>
    <lineage>
        <taxon>Eukaryota</taxon>
        <taxon>Fungi</taxon>
        <taxon>Dikarya</taxon>
        <taxon>Ascomycota</taxon>
        <taxon>Pezizomycotina</taxon>
        <taxon>Lecanoromycetes</taxon>
        <taxon>OSLEUM clade</taxon>
        <taxon>Lecanoromycetidae</taxon>
        <taxon>Lecanorales</taxon>
        <taxon>Lecanorineae</taxon>
        <taxon>Ramalinaceae</taxon>
        <taxon>Ramalina</taxon>
    </lineage>
</organism>
<keyword evidence="3 7" id="KW-0812">Transmembrane</keyword>
<gene>
    <name evidence="8" type="ORF">OHK93_004500</name>
</gene>
<dbReference type="AlphaFoldDB" id="A0AA43QU88"/>
<feature type="transmembrane region" description="Helical" evidence="7">
    <location>
        <begin position="187"/>
        <end position="205"/>
    </location>
</feature>
<evidence type="ECO:0000313" key="9">
    <source>
        <dbReference type="Proteomes" id="UP001161017"/>
    </source>
</evidence>
<evidence type="ECO:0000256" key="6">
    <source>
        <dbReference type="SAM" id="MobiDB-lite"/>
    </source>
</evidence>
<evidence type="ECO:0000256" key="1">
    <source>
        <dbReference type="ARBA" id="ARBA00004141"/>
    </source>
</evidence>
<comment type="caution">
    <text evidence="8">The sequence shown here is derived from an EMBL/GenBank/DDBJ whole genome shotgun (WGS) entry which is preliminary data.</text>
</comment>
<name>A0AA43QU88_9LECA</name>
<dbReference type="Proteomes" id="UP001161017">
    <property type="component" value="Unassembled WGS sequence"/>
</dbReference>
<evidence type="ECO:0000256" key="5">
    <source>
        <dbReference type="ARBA" id="ARBA00023136"/>
    </source>
</evidence>
<evidence type="ECO:0000256" key="7">
    <source>
        <dbReference type="SAM" id="Phobius"/>
    </source>
</evidence>
<reference evidence="8" key="1">
    <citation type="journal article" date="2023" name="Genome Biol. Evol.">
        <title>First Whole Genome Sequence and Flow Cytometry Genome Size Data for the Lichen-Forming Fungus Ramalina farinacea (Ascomycota).</title>
        <authorList>
            <person name="Llewellyn T."/>
            <person name="Mian S."/>
            <person name="Hill R."/>
            <person name="Leitch I.J."/>
            <person name="Gaya E."/>
        </authorList>
    </citation>
    <scope>NUCLEOTIDE SEQUENCE</scope>
    <source>
        <strain evidence="8">LIQ254RAFAR</strain>
    </source>
</reference>
<evidence type="ECO:0000256" key="3">
    <source>
        <dbReference type="ARBA" id="ARBA00022692"/>
    </source>
</evidence>
<dbReference type="PANTHER" id="PTHR43791:SF21">
    <property type="entry name" value="MAJOR FACILITATOR SUPERFAMILY (MFS) PROFILE DOMAIN-CONTAINING PROTEIN"/>
    <property type="match status" value="1"/>
</dbReference>
<protein>
    <submittedName>
        <fullName evidence="8">Uncharacterized protein</fullName>
    </submittedName>
</protein>
<dbReference type="EMBL" id="JAPUFD010000020">
    <property type="protein sequence ID" value="MDI1492718.1"/>
    <property type="molecule type" value="Genomic_DNA"/>
</dbReference>
<sequence length="343" mass="37130">MKIYPIEDRADAEYGGLHPPSQPSQAQQLKHPVVNEKGHVQETLDDASAGKIAQEHDHIVDDVDADGLKRELETSHQDGYAATLTEERSQQLALNRNLDIDLLPSCVLINLCNGLDRSNLGNDFTIDLDIWPNAFNTATSLFFAAYVPLQPVSAAIVKKVGQPLFLGIIGLGWGLGNSGAKANLMTAPPYVIDTIVLLIFASLSSHFRSRIFPILGGQAIVLIGLITVIALPLSSTGGRYADLCILLAGASISSPLTVGNLGGIIRNELFLSRYGPDYHYRLKVTAGLIAVNMVGYALYGARLVGVNQWKAGKLRGMSVEEVQAEKVGPKRYADKKWTFVHGF</sequence>
<dbReference type="SUPFAM" id="SSF103473">
    <property type="entry name" value="MFS general substrate transporter"/>
    <property type="match status" value="1"/>
</dbReference>
<keyword evidence="5 7" id="KW-0472">Membrane</keyword>